<protein>
    <submittedName>
        <fullName evidence="9">ABC transporter permease YtrF</fullName>
    </submittedName>
</protein>
<evidence type="ECO:0000256" key="1">
    <source>
        <dbReference type="ARBA" id="ARBA00004651"/>
    </source>
</evidence>
<dbReference type="AlphaFoldDB" id="A0A0G3EJZ7"/>
<comment type="similarity">
    <text evidence="2">Belongs to the ABC-4 integral membrane protein family. LolC/E subfamily.</text>
</comment>
<dbReference type="KEGG" id="vbl:L21SP4_01879"/>
<accession>A0A0G3EJZ7</accession>
<evidence type="ECO:0000256" key="7">
    <source>
        <dbReference type="SAM" id="Phobius"/>
    </source>
</evidence>
<evidence type="ECO:0000256" key="5">
    <source>
        <dbReference type="ARBA" id="ARBA00022989"/>
    </source>
</evidence>
<evidence type="ECO:0000313" key="9">
    <source>
        <dbReference type="EMBL" id="AKJ65115.1"/>
    </source>
</evidence>
<dbReference type="Pfam" id="PF02687">
    <property type="entry name" value="FtsX"/>
    <property type="match status" value="1"/>
</dbReference>
<evidence type="ECO:0000256" key="2">
    <source>
        <dbReference type="ARBA" id="ARBA00005236"/>
    </source>
</evidence>
<reference evidence="10" key="1">
    <citation type="submission" date="2015-02" db="EMBL/GenBank/DDBJ databases">
        <title>Description and complete genome sequence of the first cultured representative of the subdivision 5 of the Verrucomicrobia phylum.</title>
        <authorList>
            <person name="Spring S."/>
            <person name="Bunk B."/>
            <person name="Sproer C."/>
            <person name="Klenk H.-P."/>
        </authorList>
    </citation>
    <scope>NUCLEOTIDE SEQUENCE [LARGE SCALE GENOMIC DNA]</scope>
    <source>
        <strain evidence="10">L21-Fru-AB</strain>
    </source>
</reference>
<feature type="transmembrane region" description="Helical" evidence="7">
    <location>
        <begin position="280"/>
        <end position="306"/>
    </location>
</feature>
<gene>
    <name evidence="9" type="primary">ytrF</name>
    <name evidence="9" type="ORF">L21SP4_01879</name>
</gene>
<evidence type="ECO:0000256" key="6">
    <source>
        <dbReference type="ARBA" id="ARBA00023136"/>
    </source>
</evidence>
<sequence>MNLWIKIAWRNLWKNRRRSLFTLCAIAFGYAAVNLFGGFTTYIFRGLEEAYVYAHGNGHLKIFREGFLQRGFAEPGRYLFTPEEAETIRAVCAKDARIELVTPELHFTGLISNGDVSTIFVGAGRDPEACDRIRNAARSSIADVTMFRGRPLTTNRVYGVGLSSGLAERLGVSTNDRVILMATTIDGQMNALDGEVRQTFDAPLELLNDKTVYTTDGYARKLYDTARSDRFSVLLDHKAAPSAVRRDLGQALSARGIETEIKTWDELRVSYLRTRRMFNAIFMFVFVVVFVIVVLSVINTLSMTVLERTREIGTLRALGLRRAGVATLFATESALLGVLGCLLGIVITVAVWAAIQGIQPTWIPPNMPMRVVWEVLLVPSYLLTTFGLLVLLAVAAAVLPARRASRMLIIDALGHI</sequence>
<keyword evidence="10" id="KW-1185">Reference proteome</keyword>
<evidence type="ECO:0000256" key="3">
    <source>
        <dbReference type="ARBA" id="ARBA00022475"/>
    </source>
</evidence>
<evidence type="ECO:0000313" key="10">
    <source>
        <dbReference type="Proteomes" id="UP000035268"/>
    </source>
</evidence>
<dbReference type="STRING" id="1307763.L21SP4_01879"/>
<dbReference type="InterPro" id="IPR003838">
    <property type="entry name" value="ABC3_permease_C"/>
</dbReference>
<keyword evidence="4 7" id="KW-0812">Transmembrane</keyword>
<dbReference type="OrthoDB" id="9784014at2"/>
<feature type="transmembrane region" description="Helical" evidence="7">
    <location>
        <begin position="20"/>
        <end position="44"/>
    </location>
</feature>
<dbReference type="Proteomes" id="UP000035268">
    <property type="component" value="Chromosome"/>
</dbReference>
<dbReference type="GO" id="GO:0098797">
    <property type="term" value="C:plasma membrane protein complex"/>
    <property type="evidence" value="ECO:0007669"/>
    <property type="project" value="TreeGrafter"/>
</dbReference>
<dbReference type="InterPro" id="IPR051447">
    <property type="entry name" value="Lipoprotein-release_system"/>
</dbReference>
<reference evidence="9 10" key="2">
    <citation type="journal article" date="2016" name="ISME J.">
        <title>Characterization of the first cultured representative of Verrucomicrobia subdivision 5 indicates the proposal of a novel phylum.</title>
        <authorList>
            <person name="Spring S."/>
            <person name="Bunk B."/>
            <person name="Sproer C."/>
            <person name="Schumann P."/>
            <person name="Rohde M."/>
            <person name="Tindall B.J."/>
            <person name="Klenk H.P."/>
        </authorList>
    </citation>
    <scope>NUCLEOTIDE SEQUENCE [LARGE SCALE GENOMIC DNA]</scope>
    <source>
        <strain evidence="9 10">L21-Fru-AB</strain>
    </source>
</reference>
<feature type="transmembrane region" description="Helical" evidence="7">
    <location>
        <begin position="375"/>
        <end position="399"/>
    </location>
</feature>
<keyword evidence="6 7" id="KW-0472">Membrane</keyword>
<dbReference type="PANTHER" id="PTHR30489:SF0">
    <property type="entry name" value="LIPOPROTEIN-RELEASING SYSTEM TRANSMEMBRANE PROTEIN LOLE"/>
    <property type="match status" value="1"/>
</dbReference>
<name>A0A0G3EJZ7_9BACT</name>
<proteinExistence type="inferred from homology"/>
<feature type="domain" description="ABC3 transporter permease C-terminal" evidence="8">
    <location>
        <begin position="283"/>
        <end position="407"/>
    </location>
</feature>
<evidence type="ECO:0000259" key="8">
    <source>
        <dbReference type="Pfam" id="PF02687"/>
    </source>
</evidence>
<keyword evidence="5 7" id="KW-1133">Transmembrane helix</keyword>
<evidence type="ECO:0000256" key="4">
    <source>
        <dbReference type="ARBA" id="ARBA00022692"/>
    </source>
</evidence>
<comment type="subcellular location">
    <subcellularLocation>
        <location evidence="1">Cell membrane</location>
        <topology evidence="1">Multi-pass membrane protein</topology>
    </subcellularLocation>
</comment>
<organism evidence="9 10">
    <name type="scientific">Kiritimatiella glycovorans</name>
    <dbReference type="NCBI Taxonomy" id="1307763"/>
    <lineage>
        <taxon>Bacteria</taxon>
        <taxon>Pseudomonadati</taxon>
        <taxon>Kiritimatiellota</taxon>
        <taxon>Kiritimatiellia</taxon>
        <taxon>Kiritimatiellales</taxon>
        <taxon>Kiritimatiellaceae</taxon>
        <taxon>Kiritimatiella</taxon>
    </lineage>
</organism>
<feature type="transmembrane region" description="Helical" evidence="7">
    <location>
        <begin position="327"/>
        <end position="355"/>
    </location>
</feature>
<dbReference type="GO" id="GO:0044874">
    <property type="term" value="P:lipoprotein localization to outer membrane"/>
    <property type="evidence" value="ECO:0007669"/>
    <property type="project" value="TreeGrafter"/>
</dbReference>
<dbReference type="EMBL" id="CP010904">
    <property type="protein sequence ID" value="AKJ65115.1"/>
    <property type="molecule type" value="Genomic_DNA"/>
</dbReference>
<dbReference type="RefSeq" id="WP_052882381.1">
    <property type="nucleotide sequence ID" value="NZ_CP010904.1"/>
</dbReference>
<dbReference type="PANTHER" id="PTHR30489">
    <property type="entry name" value="LIPOPROTEIN-RELEASING SYSTEM TRANSMEMBRANE PROTEIN LOLE"/>
    <property type="match status" value="1"/>
</dbReference>
<keyword evidence="3" id="KW-1003">Cell membrane</keyword>